<dbReference type="RefSeq" id="WP_342629041.1">
    <property type="nucleotide sequence ID" value="NZ_CP152276.1"/>
</dbReference>
<keyword evidence="2" id="KW-0813">Transport</keyword>
<keyword evidence="4" id="KW-0812">Transmembrane</keyword>
<dbReference type="Proteomes" id="UP001449795">
    <property type="component" value="Chromosome"/>
</dbReference>
<keyword evidence="7" id="KW-0811">Translocation</keyword>
<gene>
    <name evidence="10" type="primary">tatB</name>
    <name evidence="10" type="ORF">AAC691_04130</name>
</gene>
<dbReference type="NCBIfam" id="TIGR01410">
    <property type="entry name" value="tatB"/>
    <property type="match status" value="1"/>
</dbReference>
<dbReference type="PRINTS" id="PR01506">
    <property type="entry name" value="TATBPROTEIN"/>
</dbReference>
<evidence type="ECO:0000256" key="9">
    <source>
        <dbReference type="SAM" id="MobiDB-lite"/>
    </source>
</evidence>
<protein>
    <submittedName>
        <fullName evidence="10">Sec-independent protein translocase protein TatB</fullName>
    </submittedName>
</protein>
<dbReference type="EMBL" id="CP152276">
    <property type="protein sequence ID" value="XAE43645.1"/>
    <property type="molecule type" value="Genomic_DNA"/>
</dbReference>
<dbReference type="Pfam" id="PF02416">
    <property type="entry name" value="TatA_B_E"/>
    <property type="match status" value="1"/>
</dbReference>
<evidence type="ECO:0000256" key="2">
    <source>
        <dbReference type="ARBA" id="ARBA00022448"/>
    </source>
</evidence>
<feature type="region of interest" description="Disordered" evidence="9">
    <location>
        <begin position="95"/>
        <end position="116"/>
    </location>
</feature>
<comment type="subcellular location">
    <subcellularLocation>
        <location evidence="1">Membrane</location>
        <topology evidence="1">Single-pass membrane protein</topology>
    </subcellularLocation>
</comment>
<organism evidence="10 11">
    <name type="scientific">Nguyenibacter vanlangensis</name>
    <dbReference type="NCBI Taxonomy" id="1216886"/>
    <lineage>
        <taxon>Bacteria</taxon>
        <taxon>Pseudomonadati</taxon>
        <taxon>Pseudomonadota</taxon>
        <taxon>Alphaproteobacteria</taxon>
        <taxon>Acetobacterales</taxon>
        <taxon>Acetobacteraceae</taxon>
        <taxon>Nguyenibacter</taxon>
    </lineage>
</organism>
<evidence type="ECO:0000256" key="4">
    <source>
        <dbReference type="ARBA" id="ARBA00022692"/>
    </source>
</evidence>
<proteinExistence type="predicted"/>
<evidence type="ECO:0000256" key="5">
    <source>
        <dbReference type="ARBA" id="ARBA00022927"/>
    </source>
</evidence>
<keyword evidence="6" id="KW-1133">Transmembrane helix</keyword>
<evidence type="ECO:0000256" key="8">
    <source>
        <dbReference type="ARBA" id="ARBA00023136"/>
    </source>
</evidence>
<evidence type="ECO:0000256" key="1">
    <source>
        <dbReference type="ARBA" id="ARBA00004167"/>
    </source>
</evidence>
<keyword evidence="5" id="KW-0653">Protein transport</keyword>
<keyword evidence="11" id="KW-1185">Reference proteome</keyword>
<evidence type="ECO:0000256" key="7">
    <source>
        <dbReference type="ARBA" id="ARBA00023010"/>
    </source>
</evidence>
<keyword evidence="8" id="KW-0472">Membrane</keyword>
<reference evidence="10 11" key="1">
    <citation type="submission" date="2024-04" db="EMBL/GenBank/DDBJ databases">
        <title>Complete genome sequence of Nguyenibacter vanlangesis HBCM-1154, a strain capable of nitrogen fixation, IAA production, and phosphorus solubilization isolated from sugarcane soil.</title>
        <authorList>
            <person name="MY HANH P."/>
        </authorList>
    </citation>
    <scope>NUCLEOTIDE SEQUENCE [LARGE SCALE GENOMIC DNA]</scope>
    <source>
        <strain evidence="10 11">HBCM 1154</strain>
    </source>
</reference>
<sequence length="206" mass="22377">MFNFAWSEMALIGVVALLLIGPKDMPVAIRTITGLIKKARKMAAEFQSHVDEMVRDADLTAARDEFNRMRRFNVRNQIMQAIDGDGSIRRTLDESPLAEAPQHSRPADMAAPSGTLAGFDPGGLHEYGYATPVASYAETAYPPVEDEGPPPALLPPSVARRLAADRARLRPPAFLPPVRVMHGARRVAVGAADTQFVEGRGSNDFV</sequence>
<evidence type="ECO:0000256" key="6">
    <source>
        <dbReference type="ARBA" id="ARBA00022989"/>
    </source>
</evidence>
<evidence type="ECO:0000313" key="10">
    <source>
        <dbReference type="EMBL" id="XAE43645.1"/>
    </source>
</evidence>
<dbReference type="Gene3D" id="1.20.5.3310">
    <property type="match status" value="1"/>
</dbReference>
<evidence type="ECO:0000256" key="3">
    <source>
        <dbReference type="ARBA" id="ARBA00022475"/>
    </source>
</evidence>
<accession>A0ABZ3D7R4</accession>
<dbReference type="InterPro" id="IPR018448">
    <property type="entry name" value="TatB"/>
</dbReference>
<dbReference type="InterPro" id="IPR003369">
    <property type="entry name" value="TatA/B/E"/>
</dbReference>
<evidence type="ECO:0000313" key="11">
    <source>
        <dbReference type="Proteomes" id="UP001449795"/>
    </source>
</evidence>
<keyword evidence="3" id="KW-1003">Cell membrane</keyword>
<name>A0ABZ3D7R4_9PROT</name>